<accession>A0A2G4YPG5</accession>
<comment type="caution">
    <text evidence="3">The sequence shown here is derived from an EMBL/GenBank/DDBJ whole genome shotgun (WGS) entry which is preliminary data.</text>
</comment>
<dbReference type="PANTHER" id="PTHR34215:SF1">
    <property type="entry name" value="YLXR DOMAIN-CONTAINING PROTEIN"/>
    <property type="match status" value="1"/>
</dbReference>
<feature type="compositionally biased region" description="Basic residues" evidence="1">
    <location>
        <begin position="19"/>
        <end position="29"/>
    </location>
</feature>
<evidence type="ECO:0000313" key="4">
    <source>
        <dbReference type="Proteomes" id="UP000229730"/>
    </source>
</evidence>
<reference evidence="3 4" key="1">
    <citation type="submission" date="2017-10" db="EMBL/GenBank/DDBJ databases">
        <title>Frigbacter circumglobatus gen. nov. sp. nov., isolated from sediment cultured in situ.</title>
        <authorList>
            <person name="Zhao Z."/>
        </authorList>
    </citation>
    <scope>NUCLEOTIDE SEQUENCE [LARGE SCALE GENOMIC DNA]</scope>
    <source>
        <strain evidence="3 4">ZYL</strain>
    </source>
</reference>
<dbReference type="PANTHER" id="PTHR34215">
    <property type="entry name" value="BLL0784 PROTEIN"/>
    <property type="match status" value="1"/>
</dbReference>
<feature type="domain" description="YlxR" evidence="2">
    <location>
        <begin position="34"/>
        <end position="92"/>
    </location>
</feature>
<dbReference type="InterPro" id="IPR037465">
    <property type="entry name" value="YlxR"/>
</dbReference>
<evidence type="ECO:0000256" key="1">
    <source>
        <dbReference type="SAM" id="MobiDB-lite"/>
    </source>
</evidence>
<dbReference type="RefSeq" id="WP_099474097.1">
    <property type="nucleotide sequence ID" value="NZ_CP041025.1"/>
</dbReference>
<dbReference type="OrthoDB" id="9799836at2"/>
<dbReference type="Gene3D" id="3.30.1230.10">
    <property type="entry name" value="YlxR-like"/>
    <property type="match status" value="1"/>
</dbReference>
<name>A0A2G4YPG5_9PROT</name>
<dbReference type="InParanoid" id="A0A2G4YPG5"/>
<dbReference type="InterPro" id="IPR035931">
    <property type="entry name" value="YlxR-like_sf"/>
</dbReference>
<gene>
    <name evidence="3" type="ORF">CRD36_13430</name>
</gene>
<protein>
    <recommendedName>
        <fullName evidence="2">YlxR domain-containing protein</fullName>
    </recommendedName>
</protein>
<dbReference type="SUPFAM" id="SSF64376">
    <property type="entry name" value="YlxR-like"/>
    <property type="match status" value="1"/>
</dbReference>
<dbReference type="AlphaFoldDB" id="A0A2G4YPG5"/>
<dbReference type="EMBL" id="PDEM01000025">
    <property type="protein sequence ID" value="PHZ84190.1"/>
    <property type="molecule type" value="Genomic_DNA"/>
</dbReference>
<dbReference type="InterPro" id="IPR007393">
    <property type="entry name" value="YlxR_dom"/>
</dbReference>
<dbReference type="Pfam" id="PF04296">
    <property type="entry name" value="YlxR"/>
    <property type="match status" value="1"/>
</dbReference>
<dbReference type="SUPFAM" id="SSF55315">
    <property type="entry name" value="L30e-like"/>
    <property type="match status" value="1"/>
</dbReference>
<keyword evidence="4" id="KW-1185">Reference proteome</keyword>
<dbReference type="Gene3D" id="3.30.1330.30">
    <property type="match status" value="1"/>
</dbReference>
<evidence type="ECO:0000259" key="2">
    <source>
        <dbReference type="Pfam" id="PF04296"/>
    </source>
</evidence>
<proteinExistence type="predicted"/>
<feature type="region of interest" description="Disordered" evidence="1">
    <location>
        <begin position="1"/>
        <end position="39"/>
    </location>
</feature>
<dbReference type="Proteomes" id="UP000229730">
    <property type="component" value="Unassembled WGS sequence"/>
</dbReference>
<evidence type="ECO:0000313" key="3">
    <source>
        <dbReference type="EMBL" id="PHZ84190.1"/>
    </source>
</evidence>
<sequence>MVKNRPSPRKSVNPDERGPKKRALKSRAPKSRERKCLMTGESHPVQKLIRFVLDPEGNVTPDVAAKLPGRGGWILADRAVLESAMKKKIFVRFGHRALSASSRKAADVETLDDEDVTDDKKDVKRTVRVDENLPDIVEQLLRQRCLNYLGLVNRAGLLITGFEKVRAKLQAGKCRALITADDAADNGRSKLCSGLGNVLDKLRVIDMFTREELGQTLGLSNAVHVALLPGGMTESFLAEFSRYEDIAMR</sequence>
<organism evidence="3 4">
    <name type="scientific">Paremcibacter congregatus</name>
    <dbReference type="NCBI Taxonomy" id="2043170"/>
    <lineage>
        <taxon>Bacteria</taxon>
        <taxon>Pseudomonadati</taxon>
        <taxon>Pseudomonadota</taxon>
        <taxon>Alphaproteobacteria</taxon>
        <taxon>Emcibacterales</taxon>
        <taxon>Emcibacteraceae</taxon>
        <taxon>Paremcibacter</taxon>
    </lineage>
</organism>
<dbReference type="InterPro" id="IPR029064">
    <property type="entry name" value="Ribosomal_eL30-like_sf"/>
</dbReference>